<reference evidence="2" key="1">
    <citation type="journal article" date="2022" name="Mol. Ecol. Resour.">
        <title>The genomes of chicory, endive, great burdock and yacon provide insights into Asteraceae palaeo-polyploidization history and plant inulin production.</title>
        <authorList>
            <person name="Fan W."/>
            <person name="Wang S."/>
            <person name="Wang H."/>
            <person name="Wang A."/>
            <person name="Jiang F."/>
            <person name="Liu H."/>
            <person name="Zhao H."/>
            <person name="Xu D."/>
            <person name="Zhang Y."/>
        </authorList>
    </citation>
    <scope>NUCLEOTIDE SEQUENCE [LARGE SCALE GENOMIC DNA]</scope>
    <source>
        <strain evidence="2">cv. Yunnan</strain>
    </source>
</reference>
<name>A0ACB9ENE9_9ASTR</name>
<dbReference type="EMBL" id="CM042034">
    <property type="protein sequence ID" value="KAI3760387.1"/>
    <property type="molecule type" value="Genomic_DNA"/>
</dbReference>
<organism evidence="1 2">
    <name type="scientific">Smallanthus sonchifolius</name>
    <dbReference type="NCBI Taxonomy" id="185202"/>
    <lineage>
        <taxon>Eukaryota</taxon>
        <taxon>Viridiplantae</taxon>
        <taxon>Streptophyta</taxon>
        <taxon>Embryophyta</taxon>
        <taxon>Tracheophyta</taxon>
        <taxon>Spermatophyta</taxon>
        <taxon>Magnoliopsida</taxon>
        <taxon>eudicotyledons</taxon>
        <taxon>Gunneridae</taxon>
        <taxon>Pentapetalae</taxon>
        <taxon>asterids</taxon>
        <taxon>campanulids</taxon>
        <taxon>Asterales</taxon>
        <taxon>Asteraceae</taxon>
        <taxon>Asteroideae</taxon>
        <taxon>Heliantheae alliance</taxon>
        <taxon>Millerieae</taxon>
        <taxon>Smallanthus</taxon>
    </lineage>
</organism>
<dbReference type="Proteomes" id="UP001056120">
    <property type="component" value="Linkage Group LG17"/>
</dbReference>
<protein>
    <submittedName>
        <fullName evidence="1">Uncharacterized protein</fullName>
    </submittedName>
</protein>
<comment type="caution">
    <text evidence="1">The sequence shown here is derived from an EMBL/GenBank/DDBJ whole genome shotgun (WGS) entry which is preliminary data.</text>
</comment>
<reference evidence="1 2" key="2">
    <citation type="journal article" date="2022" name="Mol. Ecol. Resour.">
        <title>The genomes of chicory, endive, great burdock and yacon provide insights into Asteraceae paleo-polyploidization history and plant inulin production.</title>
        <authorList>
            <person name="Fan W."/>
            <person name="Wang S."/>
            <person name="Wang H."/>
            <person name="Wang A."/>
            <person name="Jiang F."/>
            <person name="Liu H."/>
            <person name="Zhao H."/>
            <person name="Xu D."/>
            <person name="Zhang Y."/>
        </authorList>
    </citation>
    <scope>NUCLEOTIDE SEQUENCE [LARGE SCALE GENOMIC DNA]</scope>
    <source>
        <strain evidence="2">cv. Yunnan</strain>
        <tissue evidence="1">Leaves</tissue>
    </source>
</reference>
<gene>
    <name evidence="1" type="ORF">L1987_50782</name>
</gene>
<keyword evidence="2" id="KW-1185">Reference proteome</keyword>
<accession>A0ACB9ENE9</accession>
<evidence type="ECO:0000313" key="1">
    <source>
        <dbReference type="EMBL" id="KAI3760387.1"/>
    </source>
</evidence>
<sequence length="532" mass="59771">MDQRSPEHSRIIFLKDVDLSRRDYSIKIRVLRLWKQPMYNNPAETYSIEMIVVDEEGTTMQANVLKRWFSLFEHLLKDTGCYFIVKPTIGRNNSRNKYVANDNKIGIYSDSKVYLCSDFSGPTYGFSFTTFDPIVAQSIPEDTPLDVIGFVADVGKVKNIKTSKGKDTYKVNVLIQDLKMHKIFLSLWGSYADEILDVWANKEKSGLIVVILQFGTLKYYQRSAYVNNAFNVSKLFINSDIEEITSFKNSLLQSSGLSTCSTDSSNFLGTFLSNFEEYVVNTEFNNTADVNLSKVKQVVIVATVELIPTDIPWYYMSCKTCNRKLATVNHGPDISGTELVDQEVIYQCKTVGCNPTAVPGSQRLKIPLTKHLSGGDKGLYPDEFSELLGKKFAFKIDITDFNVDNKHWFFGISKLTDNADIISQLEKKANNYEPGNSESISNTLIEIPSQETVLLKASLESTDDNVTPSSITKQAGGKKQVGKEAMFKSKSKNQDFKRKLVDAYDIEDTGALSATKAISDDKKTLLVPKVKK</sequence>
<proteinExistence type="predicted"/>
<evidence type="ECO:0000313" key="2">
    <source>
        <dbReference type="Proteomes" id="UP001056120"/>
    </source>
</evidence>